<dbReference type="EMBL" id="CP054010">
    <property type="protein sequence ID" value="QKH87969.1"/>
    <property type="molecule type" value="Genomic_DNA"/>
</dbReference>
<dbReference type="AlphaFoldDB" id="A0A7D4FYF7"/>
<sequence>MANNLPSIPKQITICLEESKYAHGFNQENNIHSFNFNRVLSLIDNQVSKKGGQKS</sequence>
<evidence type="ECO:0000313" key="1">
    <source>
        <dbReference type="EMBL" id="QKH87969.1"/>
    </source>
</evidence>
<name>A0A7D4FYF7_9BACT</name>
<proteinExistence type="predicted"/>
<protein>
    <submittedName>
        <fullName evidence="1">Uncharacterized protein</fullName>
    </submittedName>
</protein>
<evidence type="ECO:0000313" key="2">
    <source>
        <dbReference type="Proteomes" id="UP000500843"/>
    </source>
</evidence>
<dbReference type="RefSeq" id="WP_172891295.1">
    <property type="nucleotide sequence ID" value="NZ_CP054010.1"/>
</dbReference>
<dbReference type="Proteomes" id="UP000500843">
    <property type="component" value="Chromosome 1"/>
</dbReference>
<gene>
    <name evidence="1" type="ORF">FIU21_03060</name>
</gene>
<accession>A0A7D4FYF7</accession>
<reference evidence="1 2" key="1">
    <citation type="submission" date="2020-05" db="EMBL/GenBank/DDBJ databases">
        <title>FDA dAtabase for Regulatory Grade micrObial Sequences (FDA-ARGOS): Supporting development and validation of Infectious Disease Dx tests.</title>
        <authorList>
            <person name="Moreno J."/>
            <person name="Tallon L."/>
            <person name="Sadzewicz L."/>
            <person name="Zhao X."/>
            <person name="Vavikolanu K."/>
            <person name="Mehta A."/>
            <person name="Aluvathingal J."/>
            <person name="Nadendla S."/>
            <person name="Myers T."/>
            <person name="Yan Y."/>
            <person name="Sichtig H."/>
        </authorList>
    </citation>
    <scope>NUCLEOTIDE SEQUENCE [LARGE SCALE GENOMIC DNA]</scope>
    <source>
        <strain evidence="1 2">FDAARGOS_760</strain>
    </source>
</reference>
<organism evidence="1 2">
    <name type="scientific">Prevotella melaninogenica</name>
    <dbReference type="NCBI Taxonomy" id="28132"/>
    <lineage>
        <taxon>Bacteria</taxon>
        <taxon>Pseudomonadati</taxon>
        <taxon>Bacteroidota</taxon>
        <taxon>Bacteroidia</taxon>
        <taxon>Bacteroidales</taxon>
        <taxon>Prevotellaceae</taxon>
        <taxon>Prevotella</taxon>
    </lineage>
</organism>